<name>A0A7J6GCR1_CANSA</name>
<evidence type="ECO:0000256" key="1">
    <source>
        <dbReference type="SAM" id="MobiDB-lite"/>
    </source>
</evidence>
<sequence>MTMLSSSVAAGEDIQLNPTTLKPVASISPRKPAMLPLEGKYAKCRCRQPLFEVTRFDLAKNRVLLNVFVVIGNEINHHVALSPKLLGVQRILYNHCFEIFLYGTIIGYKSLRQPQSSFELSFSPSAFSAIFFIILFSSAFKLGIRALSAPVVPTSSQLHGRTNPSSFSKLDRLTTLSGATKNLNLSSPSANLAATKPPNYPGNRGSHSGHTEKYNSPDTMSQVLGEDVTVQSDPNDQNQMFIVQNTTNL</sequence>
<evidence type="ECO:0000313" key="3">
    <source>
        <dbReference type="Proteomes" id="UP000583929"/>
    </source>
</evidence>
<gene>
    <name evidence="2" type="ORF">G4B88_029982</name>
</gene>
<feature type="region of interest" description="Disordered" evidence="1">
    <location>
        <begin position="181"/>
        <end position="219"/>
    </location>
</feature>
<dbReference type="EMBL" id="JAATIQ010000124">
    <property type="protein sequence ID" value="KAF4379990.1"/>
    <property type="molecule type" value="Genomic_DNA"/>
</dbReference>
<protein>
    <submittedName>
        <fullName evidence="2">Uncharacterized protein</fullName>
    </submittedName>
</protein>
<accession>A0A7J6GCR1</accession>
<evidence type="ECO:0000313" key="2">
    <source>
        <dbReference type="EMBL" id="KAF4379990.1"/>
    </source>
</evidence>
<organism evidence="2 3">
    <name type="scientific">Cannabis sativa</name>
    <name type="common">Hemp</name>
    <name type="synonym">Marijuana</name>
    <dbReference type="NCBI Taxonomy" id="3483"/>
    <lineage>
        <taxon>Eukaryota</taxon>
        <taxon>Viridiplantae</taxon>
        <taxon>Streptophyta</taxon>
        <taxon>Embryophyta</taxon>
        <taxon>Tracheophyta</taxon>
        <taxon>Spermatophyta</taxon>
        <taxon>Magnoliopsida</taxon>
        <taxon>eudicotyledons</taxon>
        <taxon>Gunneridae</taxon>
        <taxon>Pentapetalae</taxon>
        <taxon>rosids</taxon>
        <taxon>fabids</taxon>
        <taxon>Rosales</taxon>
        <taxon>Cannabaceae</taxon>
        <taxon>Cannabis</taxon>
    </lineage>
</organism>
<keyword evidence="3" id="KW-1185">Reference proteome</keyword>
<feature type="compositionally biased region" description="Polar residues" evidence="1">
    <location>
        <begin position="181"/>
        <end position="192"/>
    </location>
</feature>
<reference evidence="2 3" key="1">
    <citation type="journal article" date="2020" name="bioRxiv">
        <title>Sequence and annotation of 42 cannabis genomes reveals extensive copy number variation in cannabinoid synthesis and pathogen resistance genes.</title>
        <authorList>
            <person name="Mckernan K.J."/>
            <person name="Helbert Y."/>
            <person name="Kane L.T."/>
            <person name="Ebling H."/>
            <person name="Zhang L."/>
            <person name="Liu B."/>
            <person name="Eaton Z."/>
            <person name="Mclaughlin S."/>
            <person name="Kingan S."/>
            <person name="Baybayan P."/>
            <person name="Concepcion G."/>
            <person name="Jordan M."/>
            <person name="Riva A."/>
            <person name="Barbazuk W."/>
            <person name="Harkins T."/>
        </authorList>
    </citation>
    <scope>NUCLEOTIDE SEQUENCE [LARGE SCALE GENOMIC DNA]</scope>
    <source>
        <strain evidence="3">cv. Jamaican Lion 4</strain>
        <tissue evidence="2">Leaf</tissue>
    </source>
</reference>
<dbReference type="Proteomes" id="UP000583929">
    <property type="component" value="Unassembled WGS sequence"/>
</dbReference>
<proteinExistence type="predicted"/>
<dbReference type="AlphaFoldDB" id="A0A7J6GCR1"/>
<comment type="caution">
    <text evidence="2">The sequence shown here is derived from an EMBL/GenBank/DDBJ whole genome shotgun (WGS) entry which is preliminary data.</text>
</comment>